<evidence type="ECO:0000313" key="1">
    <source>
        <dbReference type="EMBL" id="MBC8674333.1"/>
    </source>
</evidence>
<accession>A0A926IYS3</accession>
<dbReference type="EMBL" id="JACLAN010000014">
    <property type="protein sequence ID" value="MBC8674333.1"/>
    <property type="molecule type" value="Genomic_DNA"/>
</dbReference>
<reference evidence="1" key="1">
    <citation type="submission" date="2020-07" db="EMBL/GenBank/DDBJ databases">
        <title>Carbapenem Resistant Aeromonas hydrophila Carrying blacphA7 Isolated from Two Solid Organ Transplant Patients.</title>
        <authorList>
            <person name="Hilt E."/>
            <person name="Fitzwater S.P."/>
            <person name="Ward K."/>
            <person name="De St Maurice A."/>
            <person name="Chandrasekaran S."/>
            <person name="Garner O.B."/>
            <person name="Yang S."/>
        </authorList>
    </citation>
    <scope>NUCLEOTIDE SEQUENCE</scope>
    <source>
        <strain evidence="1">B-1</strain>
    </source>
</reference>
<protein>
    <submittedName>
        <fullName evidence="1">Conjugal transfer protein TraN</fullName>
    </submittedName>
</protein>
<proteinExistence type="predicted"/>
<name>A0A926IYS3_AERHY</name>
<dbReference type="Pfam" id="PF06986">
    <property type="entry name" value="F_T4SS_TraN"/>
    <property type="match status" value="1"/>
</dbReference>
<sequence>MGEDGVCNNQQFVYDCDELHDATGIKLIDSNWTITKDIVDHSQCNELQNQCYLKDNICTEQGGTKIINGLPVTKDCWRYEKQYVCGSGNNVSTCKDVDKNKCTLEKRTA</sequence>
<dbReference type="InterPro" id="IPR014121">
    <property type="entry name" value="TraN_Ftype"/>
</dbReference>
<organism evidence="1">
    <name type="scientific">Aeromonas hydrophila</name>
    <dbReference type="NCBI Taxonomy" id="644"/>
    <lineage>
        <taxon>Bacteria</taxon>
        <taxon>Pseudomonadati</taxon>
        <taxon>Pseudomonadota</taxon>
        <taxon>Gammaproteobacteria</taxon>
        <taxon>Aeromonadales</taxon>
        <taxon>Aeromonadaceae</taxon>
        <taxon>Aeromonas</taxon>
    </lineage>
</organism>
<gene>
    <name evidence="1" type="primary">traN</name>
    <name evidence="1" type="ORF">H2136_20545</name>
</gene>
<dbReference type="AlphaFoldDB" id="A0A926IYS3"/>
<comment type="caution">
    <text evidence="1">The sequence shown here is derived from an EMBL/GenBank/DDBJ whole genome shotgun (WGS) entry which is preliminary data.</text>
</comment>